<protein>
    <recommendedName>
        <fullName evidence="4">2TM domain-containing protein</fullName>
    </recommendedName>
</protein>
<name>A0ABS4JN19_9BACL</name>
<evidence type="ECO:0000313" key="2">
    <source>
        <dbReference type="EMBL" id="MBP2002546.1"/>
    </source>
</evidence>
<evidence type="ECO:0008006" key="4">
    <source>
        <dbReference type="Google" id="ProtNLM"/>
    </source>
</evidence>
<sequence length="95" mass="10910">MKRTSKGKHVLYLIAALGMLMYALPLISIRPEAGWVSIFGWVWAAFAFLVIGAHLHFLLGVDADKQRALDQVRKAKLQEWQKKWSQDTHRHQGVE</sequence>
<proteinExistence type="predicted"/>
<feature type="transmembrane region" description="Helical" evidence="1">
    <location>
        <begin position="9"/>
        <end position="29"/>
    </location>
</feature>
<dbReference type="Proteomes" id="UP001519288">
    <property type="component" value="Unassembled WGS sequence"/>
</dbReference>
<keyword evidence="3" id="KW-1185">Reference proteome</keyword>
<accession>A0ABS4JN19</accession>
<dbReference type="EMBL" id="JAGGLD010000009">
    <property type="protein sequence ID" value="MBP2002546.1"/>
    <property type="molecule type" value="Genomic_DNA"/>
</dbReference>
<evidence type="ECO:0000313" key="3">
    <source>
        <dbReference type="Proteomes" id="UP001519288"/>
    </source>
</evidence>
<reference evidence="2 3" key="1">
    <citation type="submission" date="2021-03" db="EMBL/GenBank/DDBJ databases">
        <title>Genomic Encyclopedia of Type Strains, Phase IV (KMG-IV): sequencing the most valuable type-strain genomes for metagenomic binning, comparative biology and taxonomic classification.</title>
        <authorList>
            <person name="Goeker M."/>
        </authorList>
    </citation>
    <scope>NUCLEOTIDE SEQUENCE [LARGE SCALE GENOMIC DNA]</scope>
    <source>
        <strain evidence="2 3">DSM 26806</strain>
    </source>
</reference>
<organism evidence="2 3">
    <name type="scientific">Paenibacillus shirakamiensis</name>
    <dbReference type="NCBI Taxonomy" id="1265935"/>
    <lineage>
        <taxon>Bacteria</taxon>
        <taxon>Bacillati</taxon>
        <taxon>Bacillota</taxon>
        <taxon>Bacilli</taxon>
        <taxon>Bacillales</taxon>
        <taxon>Paenibacillaceae</taxon>
        <taxon>Paenibacillus</taxon>
    </lineage>
</organism>
<gene>
    <name evidence="2" type="ORF">J2Z69_003632</name>
</gene>
<feature type="transmembrane region" description="Helical" evidence="1">
    <location>
        <begin position="35"/>
        <end position="59"/>
    </location>
</feature>
<dbReference type="RefSeq" id="WP_209865789.1">
    <property type="nucleotide sequence ID" value="NZ_JAGGLD010000009.1"/>
</dbReference>
<comment type="caution">
    <text evidence="2">The sequence shown here is derived from an EMBL/GenBank/DDBJ whole genome shotgun (WGS) entry which is preliminary data.</text>
</comment>
<keyword evidence="1" id="KW-1133">Transmembrane helix</keyword>
<keyword evidence="1" id="KW-0812">Transmembrane</keyword>
<keyword evidence="1" id="KW-0472">Membrane</keyword>
<evidence type="ECO:0000256" key="1">
    <source>
        <dbReference type="SAM" id="Phobius"/>
    </source>
</evidence>